<dbReference type="Gene3D" id="1.20.1540.10">
    <property type="entry name" value="Rhomboid-like"/>
    <property type="match status" value="1"/>
</dbReference>
<comment type="subcellular location">
    <subcellularLocation>
        <location evidence="1">Membrane</location>
        <topology evidence="1">Multi-pass membrane protein</topology>
    </subcellularLocation>
</comment>
<feature type="transmembrane region" description="Helical" evidence="7">
    <location>
        <begin position="176"/>
        <end position="192"/>
    </location>
</feature>
<dbReference type="GO" id="GO:0004252">
    <property type="term" value="F:serine-type endopeptidase activity"/>
    <property type="evidence" value="ECO:0007669"/>
    <property type="project" value="InterPro"/>
</dbReference>
<dbReference type="EMBL" id="AGDV01000012">
    <property type="protein sequence ID" value="EMB33193.1"/>
    <property type="molecule type" value="Genomic_DNA"/>
</dbReference>
<keyword evidence="4" id="KW-0378">Hydrolase</keyword>
<keyword evidence="5 7" id="KW-1133">Transmembrane helix</keyword>
<dbReference type="Proteomes" id="UP000011705">
    <property type="component" value="Chromosome"/>
</dbReference>
<evidence type="ECO:0000313" key="9">
    <source>
        <dbReference type="EMBL" id="EMB33193.1"/>
    </source>
</evidence>
<dbReference type="GO" id="GO:0016020">
    <property type="term" value="C:membrane"/>
    <property type="evidence" value="ECO:0007669"/>
    <property type="project" value="UniProtKB-SubCell"/>
</dbReference>
<dbReference type="MEROPS" id="S54.025"/>
<keyword evidence="3 7" id="KW-0812">Transmembrane</keyword>
<dbReference type="Pfam" id="PF01694">
    <property type="entry name" value="Rhomboid"/>
    <property type="match status" value="1"/>
</dbReference>
<evidence type="ECO:0000256" key="5">
    <source>
        <dbReference type="ARBA" id="ARBA00022989"/>
    </source>
</evidence>
<organism evidence="9">
    <name type="scientific">Treponema denticola H-22</name>
    <dbReference type="NCBI Taxonomy" id="999432"/>
    <lineage>
        <taxon>Bacteria</taxon>
        <taxon>Pseudomonadati</taxon>
        <taxon>Spirochaetota</taxon>
        <taxon>Spirochaetia</taxon>
        <taxon>Spirochaetales</taxon>
        <taxon>Treponemataceae</taxon>
        <taxon>Treponema</taxon>
    </lineage>
</organism>
<accession>A0A0E2E5Q9</accession>
<comment type="similarity">
    <text evidence="2">Belongs to the peptidase S54 family.</text>
</comment>
<feature type="transmembrane region" description="Helical" evidence="7">
    <location>
        <begin position="53"/>
        <end position="81"/>
    </location>
</feature>
<feature type="transmembrane region" description="Helical" evidence="7">
    <location>
        <begin position="93"/>
        <end position="113"/>
    </location>
</feature>
<evidence type="ECO:0000259" key="8">
    <source>
        <dbReference type="Pfam" id="PF01694"/>
    </source>
</evidence>
<evidence type="ECO:0000256" key="2">
    <source>
        <dbReference type="ARBA" id="ARBA00009045"/>
    </source>
</evidence>
<feature type="transmembrane region" description="Helical" evidence="7">
    <location>
        <begin position="12"/>
        <end position="33"/>
    </location>
</feature>
<evidence type="ECO:0000256" key="6">
    <source>
        <dbReference type="ARBA" id="ARBA00023136"/>
    </source>
</evidence>
<dbReference type="HOGENOM" id="CLU_055068_4_1_12"/>
<feature type="transmembrane region" description="Helical" evidence="7">
    <location>
        <begin position="119"/>
        <end position="138"/>
    </location>
</feature>
<keyword evidence="6 7" id="KW-0472">Membrane</keyword>
<proteinExistence type="inferred from homology"/>
<dbReference type="SUPFAM" id="SSF144091">
    <property type="entry name" value="Rhomboid-like"/>
    <property type="match status" value="1"/>
</dbReference>
<dbReference type="AlphaFoldDB" id="A0A0E2E5Q9"/>
<dbReference type="InterPro" id="IPR022764">
    <property type="entry name" value="Peptidase_S54_rhomboid_dom"/>
</dbReference>
<dbReference type="PATRIC" id="fig|999432.5.peg.1610"/>
<evidence type="ECO:0000256" key="4">
    <source>
        <dbReference type="ARBA" id="ARBA00022801"/>
    </source>
</evidence>
<dbReference type="InterPro" id="IPR035952">
    <property type="entry name" value="Rhomboid-like_sf"/>
</dbReference>
<sequence>MKYLRKPFKYTYKNAVLIIALINAGVFVFTSLFRNLSAYLGLVPILVVEAQTYWQFFTYQFVHGDFFHLAFNMLALFFFGVPVECKIGTKEFILYYLLIGTIGGILSFLVYAATGFYTITLIGASGAIFGVLLLYAVLYPNSVIYIWGVIPVPAPLLILGYAVIELISIFSIGDGVAHLTHFIGLIAGWVYIRIRFGIKPLKVWNSTGR</sequence>
<dbReference type="RefSeq" id="WP_002684688.1">
    <property type="nucleotide sequence ID" value="NZ_CM001795.1"/>
</dbReference>
<comment type="caution">
    <text evidence="9">The sequence shown here is derived from an EMBL/GenBank/DDBJ whole genome shotgun (WGS) entry which is preliminary data.</text>
</comment>
<reference evidence="9" key="1">
    <citation type="submission" date="2012-01" db="EMBL/GenBank/DDBJ databases">
        <title>The Genome Sequence of Treponema denticola H-22.</title>
        <authorList>
            <consortium name="The Broad Institute Genome Sequencing Platform"/>
            <person name="Earl A."/>
            <person name="Ward D."/>
            <person name="Feldgarden M."/>
            <person name="Gevers D."/>
            <person name="Blanton J.M."/>
            <person name="Fenno C.J."/>
            <person name="Baranova O.V."/>
            <person name="Mathney J."/>
            <person name="Dewhirst F.E."/>
            <person name="Izard J."/>
            <person name="Young S.K."/>
            <person name="Zeng Q."/>
            <person name="Gargeya S."/>
            <person name="Fitzgerald M."/>
            <person name="Haas B."/>
            <person name="Abouelleil A."/>
            <person name="Alvarado L."/>
            <person name="Arachchi H.M."/>
            <person name="Berlin A."/>
            <person name="Chapman S.B."/>
            <person name="Gearin G."/>
            <person name="Goldberg J."/>
            <person name="Griggs A."/>
            <person name="Gujja S."/>
            <person name="Hansen M."/>
            <person name="Heiman D."/>
            <person name="Howarth C."/>
            <person name="Larimer J."/>
            <person name="Lui A."/>
            <person name="MacDonald P.J.P."/>
            <person name="McCowen C."/>
            <person name="Montmayeur A."/>
            <person name="Murphy C."/>
            <person name="Neiman D."/>
            <person name="Pearson M."/>
            <person name="Priest M."/>
            <person name="Roberts A."/>
            <person name="Saif S."/>
            <person name="Shea T."/>
            <person name="Sisk P."/>
            <person name="Stolte C."/>
            <person name="Sykes S."/>
            <person name="Wortman J."/>
            <person name="Nusbaum C."/>
            <person name="Birren B."/>
        </authorList>
    </citation>
    <scope>NUCLEOTIDE SEQUENCE [LARGE SCALE GENOMIC DNA]</scope>
    <source>
        <strain evidence="9">H-22</strain>
    </source>
</reference>
<dbReference type="PANTHER" id="PTHR43731">
    <property type="entry name" value="RHOMBOID PROTEASE"/>
    <property type="match status" value="1"/>
</dbReference>
<evidence type="ECO:0000256" key="1">
    <source>
        <dbReference type="ARBA" id="ARBA00004141"/>
    </source>
</evidence>
<feature type="transmembrane region" description="Helical" evidence="7">
    <location>
        <begin position="145"/>
        <end position="164"/>
    </location>
</feature>
<evidence type="ECO:0000256" key="3">
    <source>
        <dbReference type="ARBA" id="ARBA00022692"/>
    </source>
</evidence>
<dbReference type="InterPro" id="IPR050925">
    <property type="entry name" value="Rhomboid_protease_S54"/>
</dbReference>
<feature type="domain" description="Peptidase S54 rhomboid" evidence="8">
    <location>
        <begin position="51"/>
        <end position="195"/>
    </location>
</feature>
<evidence type="ECO:0000256" key="7">
    <source>
        <dbReference type="SAM" id="Phobius"/>
    </source>
</evidence>
<protein>
    <recommendedName>
        <fullName evidence="8">Peptidase S54 rhomboid domain-containing protein</fullName>
    </recommendedName>
</protein>
<name>A0A0E2E5Q9_TREDN</name>
<gene>
    <name evidence="9" type="ORF">HMPREF9726_01554</name>
</gene>
<dbReference type="PANTHER" id="PTHR43731:SF14">
    <property type="entry name" value="PRESENILIN-ASSOCIATED RHOMBOID-LIKE PROTEIN, MITOCHONDRIAL"/>
    <property type="match status" value="1"/>
</dbReference>